<dbReference type="InterPro" id="IPR027417">
    <property type="entry name" value="P-loop_NTPase"/>
</dbReference>
<dbReference type="GO" id="GO:0005524">
    <property type="term" value="F:ATP binding"/>
    <property type="evidence" value="ECO:0007669"/>
    <property type="project" value="InterPro"/>
</dbReference>
<name>A0A4Y8W9L7_9VIBR</name>
<dbReference type="Pfam" id="PF13304">
    <property type="entry name" value="AAA_21"/>
    <property type="match status" value="1"/>
</dbReference>
<dbReference type="InterPro" id="IPR003959">
    <property type="entry name" value="ATPase_AAA_core"/>
</dbReference>
<keyword evidence="4" id="KW-1185">Reference proteome</keyword>
<dbReference type="EMBL" id="SATR01000089">
    <property type="protein sequence ID" value="TFH89245.1"/>
    <property type="molecule type" value="Genomic_DNA"/>
</dbReference>
<organism evidence="3 4">
    <name type="scientific">Vibrio ouci</name>
    <dbReference type="NCBI Taxonomy" id="2499078"/>
    <lineage>
        <taxon>Bacteria</taxon>
        <taxon>Pseudomonadati</taxon>
        <taxon>Pseudomonadota</taxon>
        <taxon>Gammaproteobacteria</taxon>
        <taxon>Vibrionales</taxon>
        <taxon>Vibrionaceae</taxon>
        <taxon>Vibrio</taxon>
    </lineage>
</organism>
<evidence type="ECO:0000259" key="2">
    <source>
        <dbReference type="Pfam" id="PF13304"/>
    </source>
</evidence>
<feature type="region of interest" description="Disordered" evidence="1">
    <location>
        <begin position="480"/>
        <end position="505"/>
    </location>
</feature>
<evidence type="ECO:0000256" key="1">
    <source>
        <dbReference type="SAM" id="MobiDB-lite"/>
    </source>
</evidence>
<reference evidence="3 4" key="1">
    <citation type="submission" date="2019-01" db="EMBL/GenBank/DDBJ databases">
        <title>Vibrio BEI176 sp. nov, a marine bacterium isolated from China: eastern marignal seas.</title>
        <authorList>
            <person name="Li B."/>
        </authorList>
    </citation>
    <scope>NUCLEOTIDE SEQUENCE [LARGE SCALE GENOMIC DNA]</scope>
    <source>
        <strain evidence="3 4">BEI176</strain>
    </source>
</reference>
<evidence type="ECO:0000313" key="3">
    <source>
        <dbReference type="EMBL" id="TFH89245.1"/>
    </source>
</evidence>
<dbReference type="GO" id="GO:0016887">
    <property type="term" value="F:ATP hydrolysis activity"/>
    <property type="evidence" value="ECO:0007669"/>
    <property type="project" value="InterPro"/>
</dbReference>
<dbReference type="SUPFAM" id="SSF52540">
    <property type="entry name" value="P-loop containing nucleoside triphosphate hydrolases"/>
    <property type="match status" value="1"/>
</dbReference>
<dbReference type="Gene3D" id="3.40.50.300">
    <property type="entry name" value="P-loop containing nucleotide triphosphate hydrolases"/>
    <property type="match status" value="1"/>
</dbReference>
<feature type="domain" description="ATPase AAA-type core" evidence="2">
    <location>
        <begin position="125"/>
        <end position="372"/>
    </location>
</feature>
<dbReference type="PANTHER" id="PTHR43581:SF2">
    <property type="entry name" value="EXCINUCLEASE ATPASE SUBUNIT"/>
    <property type="match status" value="1"/>
</dbReference>
<evidence type="ECO:0000313" key="4">
    <source>
        <dbReference type="Proteomes" id="UP000297753"/>
    </source>
</evidence>
<dbReference type="RefSeq" id="WP_134837557.1">
    <property type="nucleotide sequence ID" value="NZ_SATR01000089.1"/>
</dbReference>
<protein>
    <submittedName>
        <fullName evidence="3">DUF2813 domain-containing protein</fullName>
    </submittedName>
</protein>
<comment type="caution">
    <text evidence="3">The sequence shown here is derived from an EMBL/GenBank/DDBJ whole genome shotgun (WGS) entry which is preliminary data.</text>
</comment>
<dbReference type="Proteomes" id="UP000297753">
    <property type="component" value="Unassembled WGS sequence"/>
</dbReference>
<feature type="compositionally biased region" description="Basic and acidic residues" evidence="1">
    <location>
        <begin position="480"/>
        <end position="494"/>
    </location>
</feature>
<dbReference type="InterPro" id="IPR051396">
    <property type="entry name" value="Bact_Antivir_Def_Nuclease"/>
</dbReference>
<dbReference type="OrthoDB" id="9815944at2"/>
<proteinExistence type="predicted"/>
<dbReference type="PANTHER" id="PTHR43581">
    <property type="entry name" value="ATP/GTP PHOSPHATASE"/>
    <property type="match status" value="1"/>
</dbReference>
<sequence length="505" mass="57952">MELYKHKILSTLDAEHFYEEIKEKYRMFGYQSLIDSFLEGWFPRDHQEKWLNEDSYYEKSKGVTYVNDDAVDLLDYSLYEVQEYPNDFYKKTKIIKKIEIRNFKSIEYLSLDFPESHGDKESWMMIIGENGVGKSTILQAIALVLSGQKCLNELEVSWENFIRRRSGARKAEVILHLSNVQGPITLTITKQGPELSLKEAQVLVLGYGSTRLLPKEKSKVNSDNFQPNIQNLFDHYSQLKNVENWLSNPKRVTSEHFNNISKSLRDLLMLPGGNDDHEILLRRRSGKITVNLDGSPQNIYELCDGYKSVLAYVLDIMLSISSLWPSPENAQGVVLLDEIETHLHPSWKIKIVSLLRNIFPLLNFVVTTHDPLCLRGAKKGEIRVLNSIDNNVSIKSIDIPPGLPIEDLLMGVWFKMESTLDEDTISLVKRHSELVLQPEPDSGEEKRQLEILLKERVSLYKFGGLFGSYLNALEDTVKQSDKPLSEKEVSEGIRKKLQSSIKGQK</sequence>
<accession>A0A4Y8W9L7</accession>
<gene>
    <name evidence="3" type="ORF">ELS82_23265</name>
</gene>
<dbReference type="AlphaFoldDB" id="A0A4Y8W9L7"/>